<reference evidence="1" key="1">
    <citation type="submission" date="2019-08" db="EMBL/GenBank/DDBJ databases">
        <authorList>
            <person name="Kucharzyk K."/>
            <person name="Murdoch R.W."/>
            <person name="Higgins S."/>
            <person name="Loffler F."/>
        </authorList>
    </citation>
    <scope>NUCLEOTIDE SEQUENCE</scope>
</reference>
<evidence type="ECO:0000313" key="1">
    <source>
        <dbReference type="EMBL" id="MPM39295.1"/>
    </source>
</evidence>
<accession>A0A644ZEH3</accession>
<dbReference type="AlphaFoldDB" id="A0A644ZEH3"/>
<protein>
    <submittedName>
        <fullName evidence="1">Uncharacterized protein</fullName>
    </submittedName>
</protein>
<name>A0A644ZEH3_9ZZZZ</name>
<dbReference type="EMBL" id="VSSQ01008592">
    <property type="protein sequence ID" value="MPM39295.1"/>
    <property type="molecule type" value="Genomic_DNA"/>
</dbReference>
<gene>
    <name evidence="1" type="ORF">SDC9_85928</name>
</gene>
<comment type="caution">
    <text evidence="1">The sequence shown here is derived from an EMBL/GenBank/DDBJ whole genome shotgun (WGS) entry which is preliminary data.</text>
</comment>
<sequence length="112" mass="13423">MRILSTAEFNQCRIKQHRSNHYILIFFHKLRLFKVHADTLLILKRLKTGFNIRIIGLIERQRDFFRLFGNFEHLLFVSLFINQRRQQYVFGCIADFHGIDIFCSFDNITGNG</sequence>
<proteinExistence type="predicted"/>
<organism evidence="1">
    <name type="scientific">bioreactor metagenome</name>
    <dbReference type="NCBI Taxonomy" id="1076179"/>
    <lineage>
        <taxon>unclassified sequences</taxon>
        <taxon>metagenomes</taxon>
        <taxon>ecological metagenomes</taxon>
    </lineage>
</organism>